<comment type="similarity">
    <text evidence="2">Belongs to the WhiB family.</text>
</comment>
<dbReference type="Pfam" id="PF02467">
    <property type="entry name" value="Whib"/>
    <property type="match status" value="1"/>
</dbReference>
<evidence type="ECO:0000256" key="2">
    <source>
        <dbReference type="ARBA" id="ARBA00006597"/>
    </source>
</evidence>
<evidence type="ECO:0000256" key="9">
    <source>
        <dbReference type="ARBA" id="ARBA00023157"/>
    </source>
</evidence>
<evidence type="ECO:0000256" key="1">
    <source>
        <dbReference type="ARBA" id="ARBA00001966"/>
    </source>
</evidence>
<dbReference type="InterPro" id="IPR003482">
    <property type="entry name" value="Whib"/>
</dbReference>
<reference evidence="12 13" key="1">
    <citation type="submission" date="2018-03" db="EMBL/GenBank/DDBJ databases">
        <authorList>
            <person name="Britton M.L."/>
            <person name="Chase S.M."/>
            <person name="Crego D.B."/>
            <person name="Walsh G.A."/>
            <person name="Restivo J.L."/>
            <person name="Reich M.J."/>
            <person name="Ertman M.C."/>
            <person name="Bondi L.C."/>
            <person name="Bowman C.A."/>
            <person name="Russell D.A."/>
            <person name="Pope W.H."/>
            <person name="Jacobs-Sera D."/>
            <person name="Hatfull G.F."/>
        </authorList>
    </citation>
    <scope>NUCLEOTIDE SEQUENCE [LARGE SCALE GENOMIC DNA]</scope>
</reference>
<evidence type="ECO:0000259" key="11">
    <source>
        <dbReference type="PROSITE" id="PS51674"/>
    </source>
</evidence>
<feature type="domain" description="4Fe-4S Wbl-type" evidence="11">
    <location>
        <begin position="25"/>
        <end position="82"/>
    </location>
</feature>
<keyword evidence="9" id="KW-1015">Disulfide bond</keyword>
<dbReference type="RefSeq" id="YP_009959627.1">
    <property type="nucleotide sequence ID" value="NC_051682.1"/>
</dbReference>
<dbReference type="GO" id="GO:0046872">
    <property type="term" value="F:metal ion binding"/>
    <property type="evidence" value="ECO:0007669"/>
    <property type="project" value="UniProtKB-KW"/>
</dbReference>
<evidence type="ECO:0000256" key="4">
    <source>
        <dbReference type="ARBA" id="ARBA00022723"/>
    </source>
</evidence>
<sequence length="136" mass="15824">MGVMPNSPFIRLAEVHTEDWRRDAICTQIDPEAWFPEKGIRNDDAKETCWKCPAQARCLEYALENNEGWGIWGGFTEKERRAIRRGEMTPVNQRKMMPCAICGSDFTPKHRRAKYCSTKCKNRAYALARRQQRRGA</sequence>
<comment type="cofactor">
    <cofactor evidence="1">
        <name>[4Fe-4S] cluster</name>
        <dbReference type="ChEBI" id="CHEBI:49883"/>
    </cofactor>
</comment>
<keyword evidence="10" id="KW-0804">Transcription</keyword>
<dbReference type="GO" id="GO:0051539">
    <property type="term" value="F:4 iron, 4 sulfur cluster binding"/>
    <property type="evidence" value="ECO:0007669"/>
    <property type="project" value="UniProtKB-KW"/>
</dbReference>
<evidence type="ECO:0000313" key="12">
    <source>
        <dbReference type="EMBL" id="AWH14149.1"/>
    </source>
</evidence>
<evidence type="ECO:0000313" key="13">
    <source>
        <dbReference type="Proteomes" id="UP000246990"/>
    </source>
</evidence>
<keyword evidence="8" id="KW-0238">DNA-binding</keyword>
<protein>
    <submittedName>
        <fullName evidence="12">WhiB family transcription factor</fullName>
    </submittedName>
</protein>
<dbReference type="Proteomes" id="UP000246990">
    <property type="component" value="Segment"/>
</dbReference>
<dbReference type="GO" id="GO:0047134">
    <property type="term" value="F:protein-disulfide reductase [NAD(P)H] activity"/>
    <property type="evidence" value="ECO:0007669"/>
    <property type="project" value="TreeGrafter"/>
</dbReference>
<dbReference type="GO" id="GO:0003677">
    <property type="term" value="F:DNA binding"/>
    <property type="evidence" value="ECO:0007669"/>
    <property type="project" value="UniProtKB-KW"/>
</dbReference>
<evidence type="ECO:0000256" key="10">
    <source>
        <dbReference type="ARBA" id="ARBA00023163"/>
    </source>
</evidence>
<keyword evidence="4" id="KW-0479">Metal-binding</keyword>
<evidence type="ECO:0000256" key="3">
    <source>
        <dbReference type="ARBA" id="ARBA00022485"/>
    </source>
</evidence>
<dbReference type="PROSITE" id="PS51674">
    <property type="entry name" value="4FE4S_WBL"/>
    <property type="match status" value="1"/>
</dbReference>
<evidence type="ECO:0000256" key="8">
    <source>
        <dbReference type="ARBA" id="ARBA00023125"/>
    </source>
</evidence>
<dbReference type="KEGG" id="vg:60331164"/>
<dbReference type="PANTHER" id="PTHR38839">
    <property type="entry name" value="TRANSCRIPTIONAL REGULATOR WHID-RELATED"/>
    <property type="match status" value="1"/>
</dbReference>
<keyword evidence="3" id="KW-0004">4Fe-4S</keyword>
<accession>A0A2S1PC54</accession>
<dbReference type="EMBL" id="MH077580">
    <property type="protein sequence ID" value="AWH14149.1"/>
    <property type="molecule type" value="Genomic_DNA"/>
</dbReference>
<evidence type="ECO:0000256" key="7">
    <source>
        <dbReference type="ARBA" id="ARBA00023015"/>
    </source>
</evidence>
<dbReference type="PANTHER" id="PTHR38839:SF4">
    <property type="entry name" value="TRANSCRIPTIONAL REGULATOR WHIB"/>
    <property type="match status" value="1"/>
</dbReference>
<evidence type="ECO:0000256" key="5">
    <source>
        <dbReference type="ARBA" id="ARBA00023004"/>
    </source>
</evidence>
<proteinExistence type="inferred from homology"/>
<keyword evidence="13" id="KW-1185">Reference proteome</keyword>
<keyword evidence="7" id="KW-0805">Transcription regulation</keyword>
<dbReference type="GeneID" id="60331164"/>
<name>A0A2S1PC54_9CAUD</name>
<dbReference type="HAMAP" id="MF_01479">
    <property type="entry name" value="WhiB"/>
    <property type="match status" value="1"/>
</dbReference>
<evidence type="ECO:0000256" key="6">
    <source>
        <dbReference type="ARBA" id="ARBA00023014"/>
    </source>
</evidence>
<keyword evidence="5" id="KW-0408">Iron</keyword>
<dbReference type="InterPro" id="IPR034768">
    <property type="entry name" value="4FE4S_WBL"/>
</dbReference>
<organism evidence="12 13">
    <name type="scientific">Mycobacterium phage Melissauren88</name>
    <dbReference type="NCBI Taxonomy" id="2163593"/>
    <lineage>
        <taxon>Viruses</taxon>
        <taxon>Duplodnaviria</taxon>
        <taxon>Heunggongvirae</taxon>
        <taxon>Uroviricota</taxon>
        <taxon>Caudoviricetes</taxon>
        <taxon>Gracegardnervirinae</taxon>
        <taxon>Cheoctovirus</taxon>
        <taxon>Cheoctovirus melissauren88</taxon>
    </lineage>
</organism>
<gene>
    <name evidence="12" type="primary">56</name>
    <name evidence="12" type="ORF">SEA_MELISSAUREN88_56</name>
</gene>
<dbReference type="GO" id="GO:0045892">
    <property type="term" value="P:negative regulation of DNA-templated transcription"/>
    <property type="evidence" value="ECO:0007669"/>
    <property type="project" value="TreeGrafter"/>
</dbReference>
<keyword evidence="6" id="KW-0411">Iron-sulfur</keyword>